<organism evidence="1 2">
    <name type="scientific">Cirrhinus mrigala</name>
    <name type="common">Mrigala</name>
    <dbReference type="NCBI Taxonomy" id="683832"/>
    <lineage>
        <taxon>Eukaryota</taxon>
        <taxon>Metazoa</taxon>
        <taxon>Chordata</taxon>
        <taxon>Craniata</taxon>
        <taxon>Vertebrata</taxon>
        <taxon>Euteleostomi</taxon>
        <taxon>Actinopterygii</taxon>
        <taxon>Neopterygii</taxon>
        <taxon>Teleostei</taxon>
        <taxon>Ostariophysi</taxon>
        <taxon>Cypriniformes</taxon>
        <taxon>Cyprinidae</taxon>
        <taxon>Labeoninae</taxon>
        <taxon>Labeonini</taxon>
        <taxon>Cirrhinus</taxon>
    </lineage>
</organism>
<dbReference type="Proteomes" id="UP001529510">
    <property type="component" value="Unassembled WGS sequence"/>
</dbReference>
<protein>
    <submittedName>
        <fullName evidence="1">Uncharacterized protein</fullName>
    </submittedName>
</protein>
<evidence type="ECO:0000313" key="1">
    <source>
        <dbReference type="EMBL" id="KAL0175307.1"/>
    </source>
</evidence>
<feature type="non-terminal residue" evidence="1">
    <location>
        <position position="1"/>
    </location>
</feature>
<keyword evidence="2" id="KW-1185">Reference proteome</keyword>
<reference evidence="1 2" key="1">
    <citation type="submission" date="2024-05" db="EMBL/GenBank/DDBJ databases">
        <title>Genome sequencing and assembly of Indian major carp, Cirrhinus mrigala (Hamilton, 1822).</title>
        <authorList>
            <person name="Mohindra V."/>
            <person name="Chowdhury L.M."/>
            <person name="Lal K."/>
            <person name="Jena J.K."/>
        </authorList>
    </citation>
    <scope>NUCLEOTIDE SEQUENCE [LARGE SCALE GENOMIC DNA]</scope>
    <source>
        <strain evidence="1">CM1030</strain>
        <tissue evidence="1">Blood</tissue>
    </source>
</reference>
<dbReference type="AlphaFoldDB" id="A0ABD0PMQ6"/>
<gene>
    <name evidence="1" type="ORF">M9458_031275</name>
</gene>
<comment type="caution">
    <text evidence="1">The sequence shown here is derived from an EMBL/GenBank/DDBJ whole genome shotgun (WGS) entry which is preliminary data.</text>
</comment>
<dbReference type="EMBL" id="JAMKFB020000015">
    <property type="protein sequence ID" value="KAL0175307.1"/>
    <property type="molecule type" value="Genomic_DNA"/>
</dbReference>
<feature type="non-terminal residue" evidence="1">
    <location>
        <position position="76"/>
    </location>
</feature>
<proteinExistence type="predicted"/>
<sequence>SSEGAAVGRLSAVDLRSAELCVRSFGFSNSQTDPAPSDHTSAVPPIMGVACKPLPLTGQWTHTQKHRFTALERPEL</sequence>
<name>A0ABD0PMQ6_CIRMR</name>
<accession>A0ABD0PMQ6</accession>
<evidence type="ECO:0000313" key="2">
    <source>
        <dbReference type="Proteomes" id="UP001529510"/>
    </source>
</evidence>